<dbReference type="InterPro" id="IPR016161">
    <property type="entry name" value="Ald_DH/histidinol_DH"/>
</dbReference>
<dbReference type="Proteomes" id="UP000486760">
    <property type="component" value="Unassembled WGS sequence"/>
</dbReference>
<evidence type="ECO:0000256" key="5">
    <source>
        <dbReference type="PROSITE-ProRule" id="PRU10007"/>
    </source>
</evidence>
<comment type="similarity">
    <text evidence="1 6">Belongs to the aldehyde dehydrogenase family.</text>
</comment>
<dbReference type="CDD" id="cd07110">
    <property type="entry name" value="ALDH_F10_BADH"/>
    <property type="match status" value="1"/>
</dbReference>
<keyword evidence="9" id="KW-1185">Reference proteome</keyword>
<dbReference type="InterPro" id="IPR016162">
    <property type="entry name" value="Ald_DH_N"/>
</dbReference>
<evidence type="ECO:0000259" key="7">
    <source>
        <dbReference type="Pfam" id="PF00171"/>
    </source>
</evidence>
<dbReference type="FunFam" id="3.40.309.10:FF:000012">
    <property type="entry name" value="Betaine aldehyde dehydrogenase"/>
    <property type="match status" value="1"/>
</dbReference>
<dbReference type="Gene3D" id="3.40.605.10">
    <property type="entry name" value="Aldehyde Dehydrogenase, Chain A, domain 1"/>
    <property type="match status" value="1"/>
</dbReference>
<dbReference type="RefSeq" id="WP_149329042.1">
    <property type="nucleotide sequence ID" value="NZ_VTPY01000005.1"/>
</dbReference>
<accession>A0A7V7KH64</accession>
<proteinExistence type="inferred from homology"/>
<feature type="domain" description="Aldehyde dehydrogenase" evidence="7">
    <location>
        <begin position="13"/>
        <end position="476"/>
    </location>
</feature>
<evidence type="ECO:0000256" key="1">
    <source>
        <dbReference type="ARBA" id="ARBA00009986"/>
    </source>
</evidence>
<dbReference type="AlphaFoldDB" id="A0A7V7KH64"/>
<sequence>MTPLEHQFIDNQWVASASERRLPVINPYTEALITEVTAGHPRDVDAAVDAAQRALPAWQALSGAERGRYLEAFAEALARRRDELARVSSTNNGKVLAEAYIDLDDAIACYRYYARQALVLDERQGERIRLDMEGIEARCYHDPVGVVGLITPWNFPLVTSAWKIAPALAAGCTVVLKPSEVTPLPERAIAEIALEAELPSGVLNLLFGDGNGIGIPLCAHPDIDKISFTGSNRVGEAVMHAAADRTAGVSLELGGKSPVLVMEDADPEQAADWVMAGIYYNAGQICSATSRLLVHQGVAEPVYAALAQRIDALKLGDPLDERTGMGPLTSARQRDAVRGYLSLADQEGLVAVRDARHRTLPERGYFLAPTLYRDVPTTSRLWREEIFGPVLCARSFVDEAEAIALANDSDFGLAATVISGDPQRARRVGRQLQAGSIWYNSEQLVLPQTGWGGFKRSGIGRELGPWGLAAFLEVKHLVGPVDLS</sequence>
<dbReference type="FunFam" id="3.40.605.10:FF:000007">
    <property type="entry name" value="NAD/NADP-dependent betaine aldehyde dehydrogenase"/>
    <property type="match status" value="1"/>
</dbReference>
<evidence type="ECO:0000256" key="2">
    <source>
        <dbReference type="ARBA" id="ARBA00023002"/>
    </source>
</evidence>
<protein>
    <submittedName>
        <fullName evidence="8">Aldehyde dehydrogenase family protein</fullName>
    </submittedName>
</protein>
<dbReference type="EMBL" id="VTPY01000005">
    <property type="protein sequence ID" value="KAA0011302.1"/>
    <property type="molecule type" value="Genomic_DNA"/>
</dbReference>
<dbReference type="PANTHER" id="PTHR43860">
    <property type="entry name" value="BETAINE ALDEHYDE DEHYDROGENASE"/>
    <property type="match status" value="1"/>
</dbReference>
<name>A0A7V7KH64_9GAMM</name>
<evidence type="ECO:0000256" key="3">
    <source>
        <dbReference type="ARBA" id="ARBA00023027"/>
    </source>
</evidence>
<gene>
    <name evidence="8" type="ORF">F0A17_14425</name>
</gene>
<feature type="active site" evidence="5">
    <location>
        <position position="252"/>
    </location>
</feature>
<evidence type="ECO:0000256" key="6">
    <source>
        <dbReference type="RuleBase" id="RU003345"/>
    </source>
</evidence>
<keyword evidence="2 6" id="KW-0560">Oxidoreductase</keyword>
<dbReference type="InterPro" id="IPR015590">
    <property type="entry name" value="Aldehyde_DH_dom"/>
</dbReference>
<dbReference type="Pfam" id="PF00171">
    <property type="entry name" value="Aldedh"/>
    <property type="match status" value="1"/>
</dbReference>
<comment type="pathway">
    <text evidence="4">Amine and polyamine biosynthesis; betaine biosynthesis via choline pathway; betaine from betaine aldehyde: step 1/1.</text>
</comment>
<organism evidence="8 9">
    <name type="scientific">Billgrantia pellis</name>
    <dbReference type="NCBI Taxonomy" id="2606936"/>
    <lineage>
        <taxon>Bacteria</taxon>
        <taxon>Pseudomonadati</taxon>
        <taxon>Pseudomonadota</taxon>
        <taxon>Gammaproteobacteria</taxon>
        <taxon>Oceanospirillales</taxon>
        <taxon>Halomonadaceae</taxon>
        <taxon>Billgrantia</taxon>
    </lineage>
</organism>
<evidence type="ECO:0000256" key="4">
    <source>
        <dbReference type="ARBA" id="ARBA00037921"/>
    </source>
</evidence>
<keyword evidence="3" id="KW-0520">NAD</keyword>
<reference evidence="8 9" key="1">
    <citation type="submission" date="2019-08" db="EMBL/GenBank/DDBJ databases">
        <title>Bioinformatics analysis of the strain L3 and L5.</title>
        <authorList>
            <person name="Li X."/>
        </authorList>
    </citation>
    <scope>NUCLEOTIDE SEQUENCE [LARGE SCALE GENOMIC DNA]</scope>
    <source>
        <strain evidence="8 9">L5</strain>
    </source>
</reference>
<dbReference type="SUPFAM" id="SSF53720">
    <property type="entry name" value="ALDH-like"/>
    <property type="match status" value="1"/>
</dbReference>
<dbReference type="InterPro" id="IPR016163">
    <property type="entry name" value="Ald_DH_C"/>
</dbReference>
<dbReference type="Gene3D" id="3.40.309.10">
    <property type="entry name" value="Aldehyde Dehydrogenase, Chain A, domain 2"/>
    <property type="match status" value="1"/>
</dbReference>
<dbReference type="PANTHER" id="PTHR43860:SF2">
    <property type="entry name" value="BETAINE ALDEHYDE DEHYDROGENASE-RELATED"/>
    <property type="match status" value="1"/>
</dbReference>
<dbReference type="PROSITE" id="PS00070">
    <property type="entry name" value="ALDEHYDE_DEHYDR_CYS"/>
    <property type="match status" value="1"/>
</dbReference>
<dbReference type="GO" id="GO:0016620">
    <property type="term" value="F:oxidoreductase activity, acting on the aldehyde or oxo group of donors, NAD or NADP as acceptor"/>
    <property type="evidence" value="ECO:0007669"/>
    <property type="project" value="InterPro"/>
</dbReference>
<evidence type="ECO:0000313" key="9">
    <source>
        <dbReference type="Proteomes" id="UP000486760"/>
    </source>
</evidence>
<comment type="caution">
    <text evidence="8">The sequence shown here is derived from an EMBL/GenBank/DDBJ whole genome shotgun (WGS) entry which is preliminary data.</text>
</comment>
<dbReference type="InterPro" id="IPR016160">
    <property type="entry name" value="Ald_DH_CS_CYS"/>
</dbReference>
<dbReference type="PROSITE" id="PS00687">
    <property type="entry name" value="ALDEHYDE_DEHYDR_GLU"/>
    <property type="match status" value="1"/>
</dbReference>
<evidence type="ECO:0000313" key="8">
    <source>
        <dbReference type="EMBL" id="KAA0011302.1"/>
    </source>
</evidence>
<dbReference type="InterPro" id="IPR029510">
    <property type="entry name" value="Ald_DH_CS_GLU"/>
</dbReference>